<dbReference type="InterPro" id="IPR000085">
    <property type="entry name" value="RuvA"/>
</dbReference>
<dbReference type="InterPro" id="IPR036267">
    <property type="entry name" value="RuvA_C_sf"/>
</dbReference>
<dbReference type="SUPFAM" id="SSF46929">
    <property type="entry name" value="DNA helicase RuvA subunit, C-terminal domain"/>
    <property type="match status" value="1"/>
</dbReference>
<dbReference type="GO" id="GO:0006281">
    <property type="term" value="P:DNA repair"/>
    <property type="evidence" value="ECO:0007669"/>
    <property type="project" value="UniProtKB-UniRule"/>
</dbReference>
<keyword evidence="3 6" id="KW-0238">DNA-binding</keyword>
<dbReference type="SUPFAM" id="SSF47781">
    <property type="entry name" value="RuvA domain 2-like"/>
    <property type="match status" value="1"/>
</dbReference>
<evidence type="ECO:0000313" key="8">
    <source>
        <dbReference type="EMBL" id="QKG84135.1"/>
    </source>
</evidence>
<dbReference type="CDD" id="cd14332">
    <property type="entry name" value="UBA_RuvA_C"/>
    <property type="match status" value="1"/>
</dbReference>
<evidence type="ECO:0000256" key="5">
    <source>
        <dbReference type="ARBA" id="ARBA00023204"/>
    </source>
</evidence>
<feature type="domain" description="Helix-hairpin-helix DNA-binding motif class 1" evidence="7">
    <location>
        <begin position="70"/>
        <end position="89"/>
    </location>
</feature>
<organism evidence="8 9">
    <name type="scientific">Kroppenstedtia pulmonis</name>
    <dbReference type="NCBI Taxonomy" id="1380685"/>
    <lineage>
        <taxon>Bacteria</taxon>
        <taxon>Bacillati</taxon>
        <taxon>Bacillota</taxon>
        <taxon>Bacilli</taxon>
        <taxon>Bacillales</taxon>
        <taxon>Thermoactinomycetaceae</taxon>
        <taxon>Kroppenstedtia</taxon>
    </lineage>
</organism>
<dbReference type="Gene3D" id="1.10.8.10">
    <property type="entry name" value="DNA helicase RuvA subunit, C-terminal domain"/>
    <property type="match status" value="1"/>
</dbReference>
<comment type="similarity">
    <text evidence="6">Belongs to the RuvA family.</text>
</comment>
<dbReference type="GO" id="GO:0005524">
    <property type="term" value="F:ATP binding"/>
    <property type="evidence" value="ECO:0007669"/>
    <property type="project" value="InterPro"/>
</dbReference>
<feature type="region of interest" description="Domain III" evidence="6">
    <location>
        <begin position="152"/>
        <end position="206"/>
    </location>
</feature>
<comment type="domain">
    <text evidence="6">Has three domains with a flexible linker between the domains II and III and assumes an 'L' shape. Domain III is highly mobile and contacts RuvB.</text>
</comment>
<dbReference type="InterPro" id="IPR013849">
    <property type="entry name" value="DNA_helicase_Holl-junc_RuvA_I"/>
</dbReference>
<dbReference type="GO" id="GO:0048476">
    <property type="term" value="C:Holliday junction resolvase complex"/>
    <property type="evidence" value="ECO:0007669"/>
    <property type="project" value="UniProtKB-UniRule"/>
</dbReference>
<dbReference type="EMBL" id="CP048104">
    <property type="protein sequence ID" value="QKG84135.1"/>
    <property type="molecule type" value="Genomic_DNA"/>
</dbReference>
<keyword evidence="4 6" id="KW-0233">DNA recombination</keyword>
<dbReference type="InterPro" id="IPR010994">
    <property type="entry name" value="RuvA_2-like"/>
</dbReference>
<evidence type="ECO:0000256" key="4">
    <source>
        <dbReference type="ARBA" id="ARBA00023172"/>
    </source>
</evidence>
<dbReference type="GO" id="GO:0009378">
    <property type="term" value="F:four-way junction helicase activity"/>
    <property type="evidence" value="ECO:0007669"/>
    <property type="project" value="InterPro"/>
</dbReference>
<evidence type="ECO:0000256" key="2">
    <source>
        <dbReference type="ARBA" id="ARBA00022763"/>
    </source>
</evidence>
<name>A0A7D4BH19_9BACL</name>
<reference evidence="8 9" key="1">
    <citation type="submission" date="2020-01" db="EMBL/GenBank/DDBJ databases">
        <authorList>
            <person name="Gulvik C.A."/>
            <person name="Batra D.G."/>
        </authorList>
    </citation>
    <scope>NUCLEOTIDE SEQUENCE [LARGE SCALE GENOMIC DNA]</scope>
    <source>
        <strain evidence="8 9">W9323</strain>
    </source>
</reference>
<dbReference type="Proteomes" id="UP000503088">
    <property type="component" value="Chromosome"/>
</dbReference>
<dbReference type="GO" id="GO:0009379">
    <property type="term" value="C:Holliday junction helicase complex"/>
    <property type="evidence" value="ECO:0007669"/>
    <property type="project" value="InterPro"/>
</dbReference>
<keyword evidence="9" id="KW-1185">Reference proteome</keyword>
<dbReference type="GO" id="GO:0006310">
    <property type="term" value="P:DNA recombination"/>
    <property type="evidence" value="ECO:0007669"/>
    <property type="project" value="UniProtKB-UniRule"/>
</dbReference>
<evidence type="ECO:0000256" key="3">
    <source>
        <dbReference type="ARBA" id="ARBA00023125"/>
    </source>
</evidence>
<dbReference type="InterPro" id="IPR011114">
    <property type="entry name" value="RuvA_C"/>
</dbReference>
<gene>
    <name evidence="6 8" type="primary">ruvA</name>
    <name evidence="8" type="ORF">GXN76_06360</name>
</gene>
<dbReference type="HAMAP" id="MF_00031">
    <property type="entry name" value="DNA_HJ_migration_RuvA"/>
    <property type="match status" value="1"/>
</dbReference>
<comment type="subcellular location">
    <subcellularLocation>
        <location evidence="6">Cytoplasm</location>
    </subcellularLocation>
</comment>
<comment type="function">
    <text evidence="6">The RuvA-RuvB-RuvC complex processes Holliday junction (HJ) DNA during genetic recombination and DNA repair, while the RuvA-RuvB complex plays an important role in the rescue of blocked DNA replication forks via replication fork reversal (RFR). RuvA specifically binds to HJ cruciform DNA, conferring on it an open structure. The RuvB hexamer acts as an ATP-dependent pump, pulling dsDNA into and through the RuvAB complex. HJ branch migration allows RuvC to scan DNA until it finds its consensus sequence, where it cleaves and resolves the cruciform DNA.</text>
</comment>
<keyword evidence="1 6" id="KW-0963">Cytoplasm</keyword>
<dbReference type="InterPro" id="IPR012340">
    <property type="entry name" value="NA-bd_OB-fold"/>
</dbReference>
<evidence type="ECO:0000256" key="6">
    <source>
        <dbReference type="HAMAP-Rule" id="MF_00031"/>
    </source>
</evidence>
<proteinExistence type="inferred from homology"/>
<evidence type="ECO:0000256" key="1">
    <source>
        <dbReference type="ARBA" id="ARBA00022490"/>
    </source>
</evidence>
<evidence type="ECO:0000259" key="7">
    <source>
        <dbReference type="SMART" id="SM00278"/>
    </source>
</evidence>
<dbReference type="GO" id="GO:0016787">
    <property type="term" value="F:hydrolase activity"/>
    <property type="evidence" value="ECO:0007669"/>
    <property type="project" value="UniProtKB-KW"/>
</dbReference>
<accession>A0A7D4BH19</accession>
<sequence length="206" mass="23448">MIDLIQGNLVYREMEYIVVQTGGIGYRIFCTDPFLWEEGSEVQVYTHQVVREDAQYLYGFRDMQVRDLFRLLLEVSGIGPKVALSITGAGSPVALVDAIQREDLRFLTKIPGIGKKTGQRIILDLKDKLEKKGWNRLIFDSELQGDSPVSEGNRTFSEVIDALKALGYNEEEAEDATRQAQEQFLSTEEPGLDEWIRRALQVSMKR</sequence>
<dbReference type="AlphaFoldDB" id="A0A7D4BH19"/>
<dbReference type="SMART" id="SM00278">
    <property type="entry name" value="HhH1"/>
    <property type="match status" value="2"/>
</dbReference>
<keyword evidence="2 6" id="KW-0227">DNA damage</keyword>
<dbReference type="GO" id="GO:0005737">
    <property type="term" value="C:cytoplasm"/>
    <property type="evidence" value="ECO:0007669"/>
    <property type="project" value="UniProtKB-SubCell"/>
</dbReference>
<comment type="caution">
    <text evidence="6">Lacks conserved residue(s) required for the propagation of feature annotation.</text>
</comment>
<dbReference type="RefSeq" id="WP_173221540.1">
    <property type="nucleotide sequence ID" value="NZ_CP048104.1"/>
</dbReference>
<dbReference type="GO" id="GO:0000400">
    <property type="term" value="F:four-way junction DNA binding"/>
    <property type="evidence" value="ECO:0007669"/>
    <property type="project" value="UniProtKB-UniRule"/>
</dbReference>
<dbReference type="NCBIfam" id="TIGR00084">
    <property type="entry name" value="ruvA"/>
    <property type="match status" value="1"/>
</dbReference>
<comment type="subunit">
    <text evidence="6">Homotetramer. Forms an RuvA(8)-RuvB(12)-Holliday junction (HJ) complex. HJ DNA is sandwiched between 2 RuvA tetramers; dsDNA enters through RuvA and exits via RuvB. An RuvB hexamer assembles on each DNA strand where it exits the tetramer. Each RuvB hexamer is contacted by two RuvA subunits (via domain III) on 2 adjacent RuvB subunits; this complex drives branch migration. In the full resolvosome a probable DNA-RuvA(4)-RuvB(12)-RuvC(2) complex forms which resolves the HJ.</text>
</comment>
<dbReference type="KEGG" id="kpul:GXN76_06360"/>
<evidence type="ECO:0000313" key="9">
    <source>
        <dbReference type="Proteomes" id="UP000503088"/>
    </source>
</evidence>
<dbReference type="Pfam" id="PF07499">
    <property type="entry name" value="RuvA_C"/>
    <property type="match status" value="1"/>
</dbReference>
<keyword evidence="8" id="KW-0378">Hydrolase</keyword>
<dbReference type="Pfam" id="PF01330">
    <property type="entry name" value="RuvA_N"/>
    <property type="match status" value="1"/>
</dbReference>
<protein>
    <recommendedName>
        <fullName evidence="6">Holliday junction branch migration complex subunit RuvA</fullName>
    </recommendedName>
</protein>
<keyword evidence="5 6" id="KW-0234">DNA repair</keyword>
<dbReference type="Gene3D" id="1.10.150.20">
    <property type="entry name" value="5' to 3' exonuclease, C-terminal subdomain"/>
    <property type="match status" value="1"/>
</dbReference>
<dbReference type="SUPFAM" id="SSF50249">
    <property type="entry name" value="Nucleic acid-binding proteins"/>
    <property type="match status" value="1"/>
</dbReference>
<dbReference type="InterPro" id="IPR003583">
    <property type="entry name" value="Hlx-hairpin-Hlx_DNA-bd_motif"/>
</dbReference>
<dbReference type="Pfam" id="PF14520">
    <property type="entry name" value="HHH_5"/>
    <property type="match status" value="1"/>
</dbReference>
<dbReference type="Gene3D" id="2.40.50.140">
    <property type="entry name" value="Nucleic acid-binding proteins"/>
    <property type="match status" value="1"/>
</dbReference>
<feature type="domain" description="Helix-hairpin-helix DNA-binding motif class 1" evidence="7">
    <location>
        <begin position="105"/>
        <end position="124"/>
    </location>
</feature>